<dbReference type="GeneID" id="13826861"/>
<evidence type="ECO:0000313" key="2">
    <source>
        <dbReference type="Proteomes" id="UP000006280"/>
    </source>
</evidence>
<gene>
    <name evidence="1" type="ORF">My1_065</name>
</gene>
<organism evidence="1 2">
    <name type="scientific">Pectobacterium phage My1</name>
    <dbReference type="NCBI Taxonomy" id="1204539"/>
    <lineage>
        <taxon>Viruses</taxon>
        <taxon>Duplodnaviria</taxon>
        <taxon>Heunggongvirae</taxon>
        <taxon>Uroviricota</taxon>
        <taxon>Caudoviricetes</taxon>
        <taxon>Demerecviridae</taxon>
        <taxon>Mccorquodalevirinae</taxon>
        <taxon>Myunavirus</taxon>
        <taxon>Myunavirus My1</taxon>
    </lineage>
</organism>
<sequence>MTVAELMGKLPIIVSSFKEQGTGETLHSNAIALQELFPTLDILKIEVQKAYKAFSTQDFLAMPTPLNKLEPIVYRENLFDWEVSSLVRNVGKEFQLIQVPTLRLYIQYVLTGGFTDPDLPRTETQQILEQFAEAKVLLESLKELAK</sequence>
<keyword evidence="2" id="KW-1185">Reference proteome</keyword>
<accession>J9QKZ0</accession>
<protein>
    <submittedName>
        <fullName evidence="1">Uncharacterized protein</fullName>
    </submittedName>
</protein>
<dbReference type="EMBL" id="JX195166">
    <property type="protein sequence ID" value="AFQ22224.1"/>
    <property type="molecule type" value="Genomic_DNA"/>
</dbReference>
<evidence type="ECO:0000313" key="1">
    <source>
        <dbReference type="EMBL" id="AFQ22224.1"/>
    </source>
</evidence>
<dbReference type="KEGG" id="vg:13826861"/>
<name>J9QKZ0_9CAUD</name>
<dbReference type="RefSeq" id="YP_006906317.1">
    <property type="nucleotide sequence ID" value="NC_018837.1"/>
</dbReference>
<proteinExistence type="predicted"/>
<dbReference type="Proteomes" id="UP000006280">
    <property type="component" value="Segment"/>
</dbReference>
<reference evidence="1 2" key="1">
    <citation type="journal article" date="2012" name="J. Virol.">
        <title>Complete Genome Sequence of Pectobacterium carotovorum subsp. carotovorum Bacteriophage My1.</title>
        <authorList>
            <person name="Lee D.H."/>
            <person name="Lee J.H."/>
            <person name="Shin H."/>
            <person name="Ji S."/>
            <person name="Roh E."/>
            <person name="Jung K."/>
            <person name="Ryu S."/>
            <person name="Choi J."/>
            <person name="Heu S."/>
        </authorList>
    </citation>
    <scope>NUCLEOTIDE SEQUENCE [LARGE SCALE GENOMIC DNA]</scope>
</reference>